<comment type="caution">
    <text evidence="3">The sequence shown here is derived from an EMBL/GenBank/DDBJ whole genome shotgun (WGS) entry which is preliminary data.</text>
</comment>
<dbReference type="InterPro" id="IPR004360">
    <property type="entry name" value="Glyas_Fos-R_dOase_dom"/>
</dbReference>
<dbReference type="InterPro" id="IPR037523">
    <property type="entry name" value="VOC_core"/>
</dbReference>
<keyword evidence="4" id="KW-1185">Reference proteome</keyword>
<evidence type="ECO:0000259" key="2">
    <source>
        <dbReference type="PROSITE" id="PS51819"/>
    </source>
</evidence>
<gene>
    <name evidence="3" type="ORF">Q4Q35_00510</name>
</gene>
<feature type="domain" description="VOC" evidence="2">
    <location>
        <begin position="4"/>
        <end position="126"/>
    </location>
</feature>
<sequence length="126" mass="14850">MIKRIEHINITVSNLEKSYDFYHQLFGFKKTWEGTAFAEVGQVRCCHLGIGEIYLSFFEAEEKGNYQPNYGINGINHFAFEVESLIPFREKLKELNVNIHIDENYEPGERIYFYDPNGVEIELVEY</sequence>
<dbReference type="InterPro" id="IPR029068">
    <property type="entry name" value="Glyas_Bleomycin-R_OHBP_Dase"/>
</dbReference>
<dbReference type="SUPFAM" id="SSF54593">
    <property type="entry name" value="Glyoxalase/Bleomycin resistance protein/Dihydroxybiphenyl dioxygenase"/>
    <property type="match status" value="1"/>
</dbReference>
<proteinExistence type="predicted"/>
<evidence type="ECO:0000313" key="4">
    <source>
        <dbReference type="Proteomes" id="UP001176883"/>
    </source>
</evidence>
<protein>
    <submittedName>
        <fullName evidence="3">VOC family protein</fullName>
    </submittedName>
</protein>
<dbReference type="Gene3D" id="3.10.180.10">
    <property type="entry name" value="2,3-Dihydroxybiphenyl 1,2-Dioxygenase, domain 1"/>
    <property type="match status" value="1"/>
</dbReference>
<organism evidence="3 4">
    <name type="scientific">Flavivirga aquimarina</name>
    <dbReference type="NCBI Taxonomy" id="2027862"/>
    <lineage>
        <taxon>Bacteria</taxon>
        <taxon>Pseudomonadati</taxon>
        <taxon>Bacteroidota</taxon>
        <taxon>Flavobacteriia</taxon>
        <taxon>Flavobacteriales</taxon>
        <taxon>Flavobacteriaceae</taxon>
        <taxon>Flavivirga</taxon>
    </lineage>
</organism>
<keyword evidence="1" id="KW-0479">Metal-binding</keyword>
<dbReference type="EMBL" id="JAUOEK010000017">
    <property type="protein sequence ID" value="MDO5968276.1"/>
    <property type="molecule type" value="Genomic_DNA"/>
</dbReference>
<dbReference type="PANTHER" id="PTHR36113:SF1">
    <property type="entry name" value="GLYOXALASE_BLEOMYCIN RESISTANCE PROTEIN_DIOXYGENASE"/>
    <property type="match status" value="1"/>
</dbReference>
<dbReference type="PANTHER" id="PTHR36113">
    <property type="entry name" value="LYASE, PUTATIVE-RELATED-RELATED"/>
    <property type="match status" value="1"/>
</dbReference>
<dbReference type="InterPro" id="IPR018146">
    <property type="entry name" value="Glyoxalase_1_CS"/>
</dbReference>
<dbReference type="Pfam" id="PF00903">
    <property type="entry name" value="Glyoxalase"/>
    <property type="match status" value="1"/>
</dbReference>
<reference evidence="3" key="1">
    <citation type="submission" date="2023-07" db="EMBL/GenBank/DDBJ databases">
        <title>Two novel species in the genus Flavivirga.</title>
        <authorList>
            <person name="Kwon K."/>
        </authorList>
    </citation>
    <scope>NUCLEOTIDE SEQUENCE</scope>
    <source>
        <strain evidence="3">KCTC 52353</strain>
    </source>
</reference>
<dbReference type="RefSeq" id="WP_303275959.1">
    <property type="nucleotide sequence ID" value="NZ_JAUOEK010000017.1"/>
</dbReference>
<name>A0ABT8W589_9FLAO</name>
<dbReference type="Proteomes" id="UP001176883">
    <property type="component" value="Unassembled WGS sequence"/>
</dbReference>
<dbReference type="PROSITE" id="PS00934">
    <property type="entry name" value="GLYOXALASE_I_1"/>
    <property type="match status" value="1"/>
</dbReference>
<evidence type="ECO:0000256" key="1">
    <source>
        <dbReference type="ARBA" id="ARBA00022723"/>
    </source>
</evidence>
<dbReference type="InterPro" id="IPR051332">
    <property type="entry name" value="Fosfomycin_Res_Enzymes"/>
</dbReference>
<accession>A0ABT8W589</accession>
<evidence type="ECO:0000313" key="3">
    <source>
        <dbReference type="EMBL" id="MDO5968276.1"/>
    </source>
</evidence>
<dbReference type="PROSITE" id="PS51819">
    <property type="entry name" value="VOC"/>
    <property type="match status" value="1"/>
</dbReference>